<gene>
    <name evidence="2" type="ORF">EPI11_18635</name>
</gene>
<sequence length="203" mass="23450">MKFKEIEFKDNNSTRIYKDYINRVKNSVRILDKDNQQEILLEINSHIYESIKDNSKSKGEVEHLLDVLEMLGSPEIFLKSLVAEKKLEEATKTFNPVKIAKALLLNIGNGFSYIVFTFLYIFLFGFLFLVIAKIINPENVGLFYRPNDVFILGHYSNSAGISYAQYEKLGNWFIPAMLLLSAVLYVLLTLLLKLKRTLKIRSI</sequence>
<proteinExistence type="predicted"/>
<organism evidence="2 3">
    <name type="scientific">Flavobacterium cerinum</name>
    <dbReference type="NCBI Taxonomy" id="2502784"/>
    <lineage>
        <taxon>Bacteria</taxon>
        <taxon>Pseudomonadati</taxon>
        <taxon>Bacteroidota</taxon>
        <taxon>Flavobacteriia</taxon>
        <taxon>Flavobacteriales</taxon>
        <taxon>Flavobacteriaceae</taxon>
        <taxon>Flavobacterium</taxon>
    </lineage>
</organism>
<keyword evidence="1" id="KW-1133">Transmembrane helix</keyword>
<reference evidence="2 3" key="1">
    <citation type="submission" date="2019-01" db="EMBL/GenBank/DDBJ databases">
        <title>Flavobacterium sp. nov.,isolated from freshwater.</title>
        <authorList>
            <person name="Zhang R."/>
            <person name="Du Z.-J."/>
        </authorList>
    </citation>
    <scope>NUCLEOTIDE SEQUENCE [LARGE SCALE GENOMIC DNA]</scope>
    <source>
        <strain evidence="2 3">1E403</strain>
    </source>
</reference>
<dbReference type="EMBL" id="SBII01000020">
    <property type="protein sequence ID" value="RWW91654.1"/>
    <property type="molecule type" value="Genomic_DNA"/>
</dbReference>
<feature type="transmembrane region" description="Helical" evidence="1">
    <location>
        <begin position="172"/>
        <end position="192"/>
    </location>
</feature>
<keyword evidence="1" id="KW-0812">Transmembrane</keyword>
<name>A0A444GKY8_9FLAO</name>
<dbReference type="OrthoDB" id="1358731at2"/>
<evidence type="ECO:0000313" key="2">
    <source>
        <dbReference type="EMBL" id="RWW91654.1"/>
    </source>
</evidence>
<evidence type="ECO:0000256" key="1">
    <source>
        <dbReference type="SAM" id="Phobius"/>
    </source>
</evidence>
<dbReference type="RefSeq" id="WP_128391504.1">
    <property type="nucleotide sequence ID" value="NZ_SBII01000020.1"/>
</dbReference>
<keyword evidence="1" id="KW-0472">Membrane</keyword>
<keyword evidence="3" id="KW-1185">Reference proteome</keyword>
<dbReference type="Proteomes" id="UP000287527">
    <property type="component" value="Unassembled WGS sequence"/>
</dbReference>
<evidence type="ECO:0008006" key="4">
    <source>
        <dbReference type="Google" id="ProtNLM"/>
    </source>
</evidence>
<comment type="caution">
    <text evidence="2">The sequence shown here is derived from an EMBL/GenBank/DDBJ whole genome shotgun (WGS) entry which is preliminary data.</text>
</comment>
<feature type="transmembrane region" description="Helical" evidence="1">
    <location>
        <begin position="111"/>
        <end position="135"/>
    </location>
</feature>
<dbReference type="AlphaFoldDB" id="A0A444GKY8"/>
<protein>
    <recommendedName>
        <fullName evidence="4">DUF1700 domain-containing protein</fullName>
    </recommendedName>
</protein>
<dbReference type="Pfam" id="PF22564">
    <property type="entry name" value="HAAS"/>
    <property type="match status" value="1"/>
</dbReference>
<accession>A0A444GKY8</accession>
<evidence type="ECO:0000313" key="3">
    <source>
        <dbReference type="Proteomes" id="UP000287527"/>
    </source>
</evidence>